<organism evidence="1">
    <name type="scientific">Tanacetum cinerariifolium</name>
    <name type="common">Dalmatian daisy</name>
    <name type="synonym">Chrysanthemum cinerariifolium</name>
    <dbReference type="NCBI Taxonomy" id="118510"/>
    <lineage>
        <taxon>Eukaryota</taxon>
        <taxon>Viridiplantae</taxon>
        <taxon>Streptophyta</taxon>
        <taxon>Embryophyta</taxon>
        <taxon>Tracheophyta</taxon>
        <taxon>Spermatophyta</taxon>
        <taxon>Magnoliopsida</taxon>
        <taxon>eudicotyledons</taxon>
        <taxon>Gunneridae</taxon>
        <taxon>Pentapetalae</taxon>
        <taxon>asterids</taxon>
        <taxon>campanulids</taxon>
        <taxon>Asterales</taxon>
        <taxon>Asteraceae</taxon>
        <taxon>Asteroideae</taxon>
        <taxon>Anthemideae</taxon>
        <taxon>Anthemidinae</taxon>
        <taxon>Tanacetum</taxon>
    </lineage>
</organism>
<comment type="caution">
    <text evidence="1">The sequence shown here is derived from an EMBL/GenBank/DDBJ whole genome shotgun (WGS) entry which is preliminary data.</text>
</comment>
<gene>
    <name evidence="1" type="ORF">Tci_887065</name>
</gene>
<reference evidence="1" key="1">
    <citation type="journal article" date="2019" name="Sci. Rep.">
        <title>Draft genome of Tanacetum cinerariifolium, the natural source of mosquito coil.</title>
        <authorList>
            <person name="Yamashiro T."/>
            <person name="Shiraishi A."/>
            <person name="Satake H."/>
            <person name="Nakayama K."/>
        </authorList>
    </citation>
    <scope>NUCLEOTIDE SEQUENCE</scope>
</reference>
<name>A0A699U160_TANCI</name>
<dbReference type="AlphaFoldDB" id="A0A699U160"/>
<protein>
    <submittedName>
        <fullName evidence="1">Uncharacterized protein</fullName>
    </submittedName>
</protein>
<accession>A0A699U160</accession>
<evidence type="ECO:0000313" key="1">
    <source>
        <dbReference type="EMBL" id="GFD15096.1"/>
    </source>
</evidence>
<feature type="non-terminal residue" evidence="1">
    <location>
        <position position="1"/>
    </location>
</feature>
<dbReference type="EMBL" id="BKCJ011284019">
    <property type="protein sequence ID" value="GFD15096.1"/>
    <property type="molecule type" value="Genomic_DNA"/>
</dbReference>
<proteinExistence type="predicted"/>
<sequence length="165" mass="17367">ARGESRQVHHRLMRGDEHLGNCRGVNVIQLSRNGHRHAVVDACQLGIRAAAHDAHHPCAHFEAFDVAAFFDNLASDFQADDRGVAKVGVPVTAGAVGQVGAIDAGGIDAHQQVGRAHFRRGCVAQLEHVGVAKLMDDDGFHGCCSDPLRVALAMAEAVMAAGKPA</sequence>